<dbReference type="GO" id="GO:0043139">
    <property type="term" value="F:5'-3' DNA helicase activity"/>
    <property type="evidence" value="ECO:0007669"/>
    <property type="project" value="UniProtKB-EC"/>
</dbReference>
<dbReference type="GO" id="GO:0006310">
    <property type="term" value="P:DNA recombination"/>
    <property type="evidence" value="ECO:0007669"/>
    <property type="project" value="UniProtKB-KW"/>
</dbReference>
<dbReference type="InterPro" id="IPR027417">
    <property type="entry name" value="P-loop_NTPase"/>
</dbReference>
<dbReference type="GO" id="GO:0006281">
    <property type="term" value="P:DNA repair"/>
    <property type="evidence" value="ECO:0007669"/>
    <property type="project" value="UniProtKB-KW"/>
</dbReference>
<evidence type="ECO:0000256" key="1">
    <source>
        <dbReference type="ARBA" id="ARBA00022741"/>
    </source>
</evidence>
<comment type="similarity">
    <text evidence="5">Belongs to the helicase family.</text>
</comment>
<keyword evidence="1 5" id="KW-0547">Nucleotide-binding</keyword>
<keyword evidence="4 5" id="KW-0067">ATP-binding</keyword>
<organism evidence="8 9">
    <name type="scientific">Trichomonascus ciferrii</name>
    <dbReference type="NCBI Taxonomy" id="44093"/>
    <lineage>
        <taxon>Eukaryota</taxon>
        <taxon>Fungi</taxon>
        <taxon>Dikarya</taxon>
        <taxon>Ascomycota</taxon>
        <taxon>Saccharomycotina</taxon>
        <taxon>Dipodascomycetes</taxon>
        <taxon>Dipodascales</taxon>
        <taxon>Trichomonascaceae</taxon>
        <taxon>Trichomonascus</taxon>
        <taxon>Trichomonascus ciferrii complex</taxon>
    </lineage>
</organism>
<dbReference type="Pfam" id="PF05970">
    <property type="entry name" value="PIF1"/>
    <property type="match status" value="1"/>
</dbReference>
<proteinExistence type="inferred from homology"/>
<evidence type="ECO:0000256" key="5">
    <source>
        <dbReference type="RuleBase" id="RU363044"/>
    </source>
</evidence>
<dbReference type="EMBL" id="SWFS01000024">
    <property type="protein sequence ID" value="KAA8917619.1"/>
    <property type="molecule type" value="Genomic_DNA"/>
</dbReference>
<evidence type="ECO:0000256" key="3">
    <source>
        <dbReference type="ARBA" id="ARBA00022806"/>
    </source>
</evidence>
<dbReference type="InterPro" id="IPR010285">
    <property type="entry name" value="DNA_helicase_pif1-like_DEAD"/>
</dbReference>
<comment type="catalytic activity">
    <reaction evidence="5">
        <text>ATP + H2O = ADP + phosphate + H(+)</text>
        <dbReference type="Rhea" id="RHEA:13065"/>
        <dbReference type="ChEBI" id="CHEBI:15377"/>
        <dbReference type="ChEBI" id="CHEBI:15378"/>
        <dbReference type="ChEBI" id="CHEBI:30616"/>
        <dbReference type="ChEBI" id="CHEBI:43474"/>
        <dbReference type="ChEBI" id="CHEBI:456216"/>
        <dbReference type="EC" id="5.6.2.3"/>
    </reaction>
</comment>
<keyword evidence="5" id="KW-0234">DNA repair</keyword>
<dbReference type="VEuPathDB" id="FungiDB:TRICI_000220"/>
<accession>A0A642VE03</accession>
<dbReference type="GO" id="GO:0005524">
    <property type="term" value="F:ATP binding"/>
    <property type="evidence" value="ECO:0007669"/>
    <property type="project" value="UniProtKB-KW"/>
</dbReference>
<keyword evidence="5" id="KW-0233">DNA recombination</keyword>
<keyword evidence="3 5" id="KW-0347">Helicase</keyword>
<evidence type="ECO:0000256" key="2">
    <source>
        <dbReference type="ARBA" id="ARBA00022801"/>
    </source>
</evidence>
<reference evidence="8" key="1">
    <citation type="journal article" date="2019" name="G3 (Bethesda)">
        <title>Genome Assemblies of Two Rare Opportunistic Yeast Pathogens: Diutina rugosa (syn. Candida rugosa) and Trichomonascus ciferrii (syn. Candida ciferrii).</title>
        <authorList>
            <person name="Mixao V."/>
            <person name="Saus E."/>
            <person name="Hansen A.P."/>
            <person name="Lass-Florl C."/>
            <person name="Gabaldon T."/>
        </authorList>
    </citation>
    <scope>NUCLEOTIDE SEQUENCE</scope>
    <source>
        <strain evidence="8">CBS 4856</strain>
    </source>
</reference>
<evidence type="ECO:0000256" key="4">
    <source>
        <dbReference type="ARBA" id="ARBA00022840"/>
    </source>
</evidence>
<dbReference type="PANTHER" id="PTHR10492">
    <property type="match status" value="1"/>
</dbReference>
<keyword evidence="9" id="KW-1185">Reference proteome</keyword>
<dbReference type="OrthoDB" id="4360910at2759"/>
<keyword evidence="2 5" id="KW-0378">Hydrolase</keyword>
<dbReference type="AlphaFoldDB" id="A0A642VE03"/>
<dbReference type="GO" id="GO:0016887">
    <property type="term" value="F:ATP hydrolysis activity"/>
    <property type="evidence" value="ECO:0007669"/>
    <property type="project" value="RHEA"/>
</dbReference>
<evidence type="ECO:0000313" key="9">
    <source>
        <dbReference type="Proteomes" id="UP000761534"/>
    </source>
</evidence>
<dbReference type="EC" id="5.6.2.3" evidence="5"/>
<dbReference type="PANTHER" id="PTHR10492:SF102">
    <property type="entry name" value="ATP-DEPENDENT DNA HELICASE"/>
    <property type="match status" value="1"/>
</dbReference>
<dbReference type="SUPFAM" id="SSF52540">
    <property type="entry name" value="P-loop containing nucleoside triphosphate hydrolases"/>
    <property type="match status" value="2"/>
</dbReference>
<evidence type="ECO:0000313" key="8">
    <source>
        <dbReference type="EMBL" id="KAA8917619.1"/>
    </source>
</evidence>
<keyword evidence="5" id="KW-0227">DNA damage</keyword>
<gene>
    <name evidence="8" type="ORF">TRICI_000220</name>
</gene>
<feature type="domain" description="DNA helicase Pif1-like DEAD-box helicase" evidence="7">
    <location>
        <begin position="65"/>
        <end position="269"/>
    </location>
</feature>
<protein>
    <recommendedName>
        <fullName evidence="5">ATP-dependent DNA helicase</fullName>
        <ecNumber evidence="5">5.6.2.3</ecNumber>
    </recommendedName>
</protein>
<dbReference type="InterPro" id="IPR003840">
    <property type="entry name" value="DNA_helicase_dom"/>
</dbReference>
<feature type="domain" description="DNA replication helicase" evidence="6">
    <location>
        <begin position="467"/>
        <end position="513"/>
    </location>
</feature>
<dbReference type="Proteomes" id="UP000761534">
    <property type="component" value="Unassembled WGS sequence"/>
</dbReference>
<dbReference type="CDD" id="cd18809">
    <property type="entry name" value="SF1_C_RecD"/>
    <property type="match status" value="1"/>
</dbReference>
<sequence>MIDLMQSQGHNLSRVCSYSAIYNIECRQHFSSNNDQHPNSSSSHSVDSPAYLSHVLPLIEADEFQYKAYNDIVNSVKNNIPEHLFFLSGPGGSGKTFVYNAITSNLLSSNKRVLCVASTGIAASLLFHGRTAHSVFKIPISKDYNILFQLPALSEKERDRLSSFDLLIWDEISMQKKSDIFFVDRLLQNITNADKPFGGKYVLFGGDFAQTVPISGYGGLRDVTESIKSDLYWSKIHRSWLLVNNYRILENEENREFKVWVSNLRSHNCSIDIPSYINRVSNVTDLMKQIYDLNNLTFFHPPSTTGQHLLESDIRNLYNYFHDRAILCPDNQSVDEKNRHLLVSFSQSWNTPLIIKRGREAVVSLDRKCRHLEATDVVPSITGCPLTGLEICLGAPVMILRNFYTPCGFYPNGARFIVSAISQDLIKISRIHNGEVEHVELPRSKFQHKMPMSNSQYVLMQFPIRLAFSMTIHKSQGQSINRVGLDFSKKQSWAHGMTYVAFSRAKDVNNLFLLCPTPTLKTIQLPTLMLERNSN</sequence>
<evidence type="ECO:0000259" key="7">
    <source>
        <dbReference type="Pfam" id="PF05970"/>
    </source>
</evidence>
<dbReference type="Pfam" id="PF02689">
    <property type="entry name" value="Herpes_Helicase"/>
    <property type="match status" value="1"/>
</dbReference>
<dbReference type="GO" id="GO:0000723">
    <property type="term" value="P:telomere maintenance"/>
    <property type="evidence" value="ECO:0007669"/>
    <property type="project" value="InterPro"/>
</dbReference>
<name>A0A642VE03_9ASCO</name>
<evidence type="ECO:0000259" key="6">
    <source>
        <dbReference type="Pfam" id="PF02689"/>
    </source>
</evidence>
<comment type="cofactor">
    <cofactor evidence="5">
        <name>Mg(2+)</name>
        <dbReference type="ChEBI" id="CHEBI:18420"/>
    </cofactor>
</comment>
<dbReference type="Gene3D" id="3.40.50.300">
    <property type="entry name" value="P-loop containing nucleotide triphosphate hydrolases"/>
    <property type="match status" value="2"/>
</dbReference>
<comment type="caution">
    <text evidence="8">The sequence shown here is derived from an EMBL/GenBank/DDBJ whole genome shotgun (WGS) entry which is preliminary data.</text>
</comment>